<dbReference type="STRING" id="1666912.Ga0058931_1570"/>
<organism evidence="3 4">
    <name type="scientific">Roseibaca calidilacus</name>
    <dbReference type="NCBI Taxonomy" id="1666912"/>
    <lineage>
        <taxon>Bacteria</taxon>
        <taxon>Pseudomonadati</taxon>
        <taxon>Pseudomonadota</taxon>
        <taxon>Alphaproteobacteria</taxon>
        <taxon>Rhodobacterales</taxon>
        <taxon>Paracoccaceae</taxon>
        <taxon>Roseinatronobacter</taxon>
    </lineage>
</organism>
<evidence type="ECO:0000313" key="3">
    <source>
        <dbReference type="EMBL" id="KPP90026.1"/>
    </source>
</evidence>
<keyword evidence="1" id="KW-0472">Membrane</keyword>
<reference evidence="3 4" key="1">
    <citation type="submission" date="2015-09" db="EMBL/GenBank/DDBJ databases">
        <title>Identification and resolution of microdiversity through metagenomic sequencing of parallel consortia.</title>
        <authorList>
            <person name="Nelson W.C."/>
            <person name="Romine M.F."/>
            <person name="Lindemann S.R."/>
        </authorList>
    </citation>
    <scope>NUCLEOTIDE SEQUENCE [LARGE SCALE GENOMIC DNA]</scope>
    <source>
        <strain evidence="3">HL-91</strain>
    </source>
</reference>
<evidence type="ECO:0000313" key="2">
    <source>
        <dbReference type="EMBL" id="CUX81131.1"/>
    </source>
</evidence>
<dbReference type="AlphaFoldDB" id="A0A0P7WHN7"/>
<reference evidence="2 5" key="2">
    <citation type="submission" date="2016-01" db="EMBL/GenBank/DDBJ databases">
        <authorList>
            <person name="Varghese N."/>
        </authorList>
    </citation>
    <scope>NUCLEOTIDE SEQUENCE [LARGE SCALE GENOMIC DNA]</scope>
    <source>
        <strain evidence="2 5">HL-91</strain>
    </source>
</reference>
<comment type="caution">
    <text evidence="3">The sequence shown here is derived from an EMBL/GenBank/DDBJ whole genome shotgun (WGS) entry which is preliminary data.</text>
</comment>
<name>A0A0P7WHN7_9RHOB</name>
<dbReference type="EMBL" id="FBYC01000004">
    <property type="protein sequence ID" value="CUX81131.1"/>
    <property type="molecule type" value="Genomic_DNA"/>
</dbReference>
<keyword evidence="1" id="KW-1133">Transmembrane helix</keyword>
<dbReference type="Proteomes" id="UP000182045">
    <property type="component" value="Unassembled WGS sequence"/>
</dbReference>
<feature type="transmembrane region" description="Helical" evidence="1">
    <location>
        <begin position="68"/>
        <end position="93"/>
    </location>
</feature>
<evidence type="ECO:0000313" key="4">
    <source>
        <dbReference type="Proteomes" id="UP000050413"/>
    </source>
</evidence>
<sequence length="130" mass="14053">MNWSMSVFGAFVMVAYLFPDQVDKLFILLLFGGACIAPLLPFFLGAAGDNSSEPNEKWSFDFTSPAALLQFGFGAIMFVGYFGFFGGLFLAVLGFEPTTSNGTKLWLISGGVTLFGMAGAGLTEWIKTRF</sequence>
<dbReference type="Proteomes" id="UP000050413">
    <property type="component" value="Unassembled WGS sequence"/>
</dbReference>
<evidence type="ECO:0000313" key="5">
    <source>
        <dbReference type="Proteomes" id="UP000182045"/>
    </source>
</evidence>
<gene>
    <name evidence="2" type="ORF">Ga0058931_1570</name>
    <name evidence="3" type="ORF">HLUCCA05_07630</name>
</gene>
<keyword evidence="5" id="KW-1185">Reference proteome</keyword>
<dbReference type="EMBL" id="LJSG01000020">
    <property type="protein sequence ID" value="KPP90026.1"/>
    <property type="molecule type" value="Genomic_DNA"/>
</dbReference>
<protein>
    <submittedName>
        <fullName evidence="3">Uncharacterized protein</fullName>
    </submittedName>
</protein>
<keyword evidence="1" id="KW-0812">Transmembrane</keyword>
<proteinExistence type="predicted"/>
<evidence type="ECO:0000256" key="1">
    <source>
        <dbReference type="SAM" id="Phobius"/>
    </source>
</evidence>
<feature type="transmembrane region" description="Helical" evidence="1">
    <location>
        <begin position="105"/>
        <end position="126"/>
    </location>
</feature>
<accession>A0A0P7WHN7</accession>
<feature type="transmembrane region" description="Helical" evidence="1">
    <location>
        <begin position="27"/>
        <end position="47"/>
    </location>
</feature>